<sequence>AEVCEKILRITDSGGILSMEGQSRFNLFFPRDRDDNLMDNVSHTVDVCRCPDRFFQGEANQANQLRNEVQDYLDEERH</sequence>
<organism evidence="1 2">
    <name type="scientific">Parelaphostrongylus tenuis</name>
    <name type="common">Meningeal worm</name>
    <dbReference type="NCBI Taxonomy" id="148309"/>
    <lineage>
        <taxon>Eukaryota</taxon>
        <taxon>Metazoa</taxon>
        <taxon>Ecdysozoa</taxon>
        <taxon>Nematoda</taxon>
        <taxon>Chromadorea</taxon>
        <taxon>Rhabditida</taxon>
        <taxon>Rhabditina</taxon>
        <taxon>Rhabditomorpha</taxon>
        <taxon>Strongyloidea</taxon>
        <taxon>Metastrongylidae</taxon>
        <taxon>Parelaphostrongylus</taxon>
    </lineage>
</organism>
<comment type="caution">
    <text evidence="1">The sequence shown here is derived from an EMBL/GenBank/DDBJ whole genome shotgun (WGS) entry which is preliminary data.</text>
</comment>
<protein>
    <submittedName>
        <fullName evidence="1">Uncharacterized protein</fullName>
    </submittedName>
</protein>
<proteinExistence type="predicted"/>
<name>A0AAD5MA03_PARTN</name>
<evidence type="ECO:0000313" key="2">
    <source>
        <dbReference type="Proteomes" id="UP001196413"/>
    </source>
</evidence>
<keyword evidence="2" id="KW-1185">Reference proteome</keyword>
<dbReference type="Proteomes" id="UP001196413">
    <property type="component" value="Unassembled WGS sequence"/>
</dbReference>
<feature type="non-terminal residue" evidence="1">
    <location>
        <position position="78"/>
    </location>
</feature>
<accession>A0AAD5MA03</accession>
<evidence type="ECO:0000313" key="1">
    <source>
        <dbReference type="EMBL" id="KAJ1353183.1"/>
    </source>
</evidence>
<gene>
    <name evidence="1" type="ORF">KIN20_009758</name>
</gene>
<reference evidence="1" key="1">
    <citation type="submission" date="2021-06" db="EMBL/GenBank/DDBJ databases">
        <title>Parelaphostrongylus tenuis whole genome reference sequence.</title>
        <authorList>
            <person name="Garwood T.J."/>
            <person name="Larsen P.A."/>
            <person name="Fountain-Jones N.M."/>
            <person name="Garbe J.R."/>
            <person name="Macchietto M.G."/>
            <person name="Kania S.A."/>
            <person name="Gerhold R.W."/>
            <person name="Richards J.E."/>
            <person name="Wolf T.M."/>
        </authorList>
    </citation>
    <scope>NUCLEOTIDE SEQUENCE</scope>
    <source>
        <strain evidence="1">MNPRO001-30</strain>
        <tissue evidence="1">Meninges</tissue>
    </source>
</reference>
<dbReference type="EMBL" id="JAHQIW010001624">
    <property type="protein sequence ID" value="KAJ1353183.1"/>
    <property type="molecule type" value="Genomic_DNA"/>
</dbReference>
<dbReference type="AlphaFoldDB" id="A0AAD5MA03"/>